<feature type="domain" description="ZF-HD dimerization-type" evidence="5">
    <location>
        <begin position="120"/>
        <end position="169"/>
    </location>
</feature>
<evidence type="ECO:0000313" key="6">
    <source>
        <dbReference type="EMBL" id="ABY61019.1"/>
    </source>
</evidence>
<dbReference type="PANTHER" id="PTHR31948">
    <property type="entry name" value="ZINC-FINGER HOMEODOMAIN PROTEIN 2"/>
    <property type="match status" value="1"/>
</dbReference>
<reference evidence="6" key="1">
    <citation type="journal article" date="2008" name="J. Integr. Plant Biol.">
        <title>Phylogenetic analysis of the plant-specific zinc finger-homeobox and mini zinc finger gene families.</title>
        <authorList>
            <person name="Hu W."/>
            <person name="dePamphilis C.W."/>
            <person name="Ma H."/>
        </authorList>
    </citation>
    <scope>NUCLEOTIDE SEQUENCE</scope>
</reference>
<dbReference type="GO" id="GO:0000976">
    <property type="term" value="F:transcription cis-regulatory region binding"/>
    <property type="evidence" value="ECO:0007669"/>
    <property type="project" value="TreeGrafter"/>
</dbReference>
<gene>
    <name evidence="6" type="primary">MIF1</name>
</gene>
<dbReference type="AlphaFoldDB" id="B0LK08"/>
<protein>
    <submittedName>
        <fullName evidence="6">Mini zinc finger 1</fullName>
    </submittedName>
</protein>
<dbReference type="GO" id="GO:0050793">
    <property type="term" value="P:regulation of developmental process"/>
    <property type="evidence" value="ECO:0007669"/>
    <property type="project" value="TreeGrafter"/>
</dbReference>
<proteinExistence type="evidence at transcript level"/>
<keyword evidence="3" id="KW-0862">Zinc</keyword>
<dbReference type="Pfam" id="PF04770">
    <property type="entry name" value="ZF-HD_dimer"/>
    <property type="match status" value="1"/>
</dbReference>
<dbReference type="GO" id="GO:0003700">
    <property type="term" value="F:DNA-binding transcription factor activity"/>
    <property type="evidence" value="ECO:0007669"/>
    <property type="project" value="TreeGrafter"/>
</dbReference>
<feature type="compositionally biased region" description="Polar residues" evidence="4">
    <location>
        <begin position="60"/>
        <end position="73"/>
    </location>
</feature>
<dbReference type="GO" id="GO:0008270">
    <property type="term" value="F:zinc ion binding"/>
    <property type="evidence" value="ECO:0007669"/>
    <property type="project" value="UniProtKB-KW"/>
</dbReference>
<organism evidence="6">
    <name type="scientific">Welwitschia mirabilis</name>
    <name type="common">Tree tumbo</name>
    <name type="synonym">Welwitschia bainesii</name>
    <dbReference type="NCBI Taxonomy" id="3377"/>
    <lineage>
        <taxon>Eukaryota</taxon>
        <taxon>Viridiplantae</taxon>
        <taxon>Streptophyta</taxon>
        <taxon>Embryophyta</taxon>
        <taxon>Tracheophyta</taxon>
        <taxon>Spermatophyta</taxon>
        <taxon>Gnetopsida</taxon>
        <taxon>Gnetidae</taxon>
        <taxon>Welwitschiales</taxon>
        <taxon>Welwitschiaceae</taxon>
        <taxon>Welwitschia</taxon>
    </lineage>
</organism>
<dbReference type="PANTHER" id="PTHR31948:SF140">
    <property type="entry name" value="ZINC-FINGER HOMEODOMAIN PROTEIN 2"/>
    <property type="match status" value="1"/>
</dbReference>
<dbReference type="GO" id="GO:0005634">
    <property type="term" value="C:nucleus"/>
    <property type="evidence" value="ECO:0007669"/>
    <property type="project" value="TreeGrafter"/>
</dbReference>
<dbReference type="NCBIfam" id="TIGR01566">
    <property type="entry name" value="ZF_HD_prot_N"/>
    <property type="match status" value="1"/>
</dbReference>
<sequence length="184" mass="20377">MDLGIHREVQVSIPMPSGYIQDPSRMQQIYNKSLGFGEGMCAPPLVQHQVMRPPHHQIHDQSPNSAPRPNNSAAVAVPPSVREDLRAHQQHTGSVHVQFSHENASSRNNGESNTAKSVRYRECRKNHAASIGGYAVDGCGEFMPNGEEGTPGALKCAACNCHRNFHRREVEGEISCNCHHTRRR</sequence>
<keyword evidence="2" id="KW-0863">Zinc-finger</keyword>
<dbReference type="InterPro" id="IPR006456">
    <property type="entry name" value="ZF_HD_homeobox_Cys/His_dimer"/>
</dbReference>
<evidence type="ECO:0000259" key="5">
    <source>
        <dbReference type="PROSITE" id="PS51523"/>
    </source>
</evidence>
<keyword evidence="1" id="KW-0479">Metal-binding</keyword>
<feature type="compositionally biased region" description="Polar residues" evidence="4">
    <location>
        <begin position="90"/>
        <end position="116"/>
    </location>
</feature>
<name>B0LK08_WELMI</name>
<evidence type="ECO:0000256" key="1">
    <source>
        <dbReference type="ARBA" id="ARBA00022723"/>
    </source>
</evidence>
<evidence type="ECO:0000256" key="4">
    <source>
        <dbReference type="SAM" id="MobiDB-lite"/>
    </source>
</evidence>
<evidence type="ECO:0000256" key="2">
    <source>
        <dbReference type="ARBA" id="ARBA00022771"/>
    </source>
</evidence>
<feature type="region of interest" description="Disordered" evidence="4">
    <location>
        <begin position="53"/>
        <end position="116"/>
    </location>
</feature>
<accession>B0LK08</accession>
<dbReference type="PROSITE" id="PS51523">
    <property type="entry name" value="ZF_HD_DIMER"/>
    <property type="match status" value="1"/>
</dbReference>
<dbReference type="OMA" id="NCHHTRR"/>
<dbReference type="EMBL" id="EU200153">
    <property type="protein sequence ID" value="ABY61019.1"/>
    <property type="molecule type" value="mRNA"/>
</dbReference>
<evidence type="ECO:0000256" key="3">
    <source>
        <dbReference type="ARBA" id="ARBA00022833"/>
    </source>
</evidence>